<reference evidence="1 2" key="1">
    <citation type="journal article" date="2018" name="Sci. Rep.">
        <title>Genomic signatures of local adaptation to the degree of environmental predictability in rotifers.</title>
        <authorList>
            <person name="Franch-Gras L."/>
            <person name="Hahn C."/>
            <person name="Garcia-Roger E.M."/>
            <person name="Carmona M.J."/>
            <person name="Serra M."/>
            <person name="Gomez A."/>
        </authorList>
    </citation>
    <scope>NUCLEOTIDE SEQUENCE [LARGE SCALE GENOMIC DNA]</scope>
    <source>
        <strain evidence="1">HYR1</strain>
    </source>
</reference>
<dbReference type="EMBL" id="REGN01007048">
    <property type="protein sequence ID" value="RNA07434.1"/>
    <property type="molecule type" value="Genomic_DNA"/>
</dbReference>
<evidence type="ECO:0000313" key="2">
    <source>
        <dbReference type="Proteomes" id="UP000276133"/>
    </source>
</evidence>
<keyword evidence="2" id="KW-1185">Reference proteome</keyword>
<accession>A0A3M7Q8D2</accession>
<dbReference type="Proteomes" id="UP000276133">
    <property type="component" value="Unassembled WGS sequence"/>
</dbReference>
<comment type="caution">
    <text evidence="1">The sequence shown here is derived from an EMBL/GenBank/DDBJ whole genome shotgun (WGS) entry which is preliminary data.</text>
</comment>
<sequence>MVDAAPCFFFSRASTYFLKIEHTPMEMVIPGQLSEQMLFLGRELNSNKKIKKTLKNLKKGKK</sequence>
<name>A0A3M7Q8D2_BRAPC</name>
<organism evidence="1 2">
    <name type="scientific">Brachionus plicatilis</name>
    <name type="common">Marine rotifer</name>
    <name type="synonym">Brachionus muelleri</name>
    <dbReference type="NCBI Taxonomy" id="10195"/>
    <lineage>
        <taxon>Eukaryota</taxon>
        <taxon>Metazoa</taxon>
        <taxon>Spiralia</taxon>
        <taxon>Gnathifera</taxon>
        <taxon>Rotifera</taxon>
        <taxon>Eurotatoria</taxon>
        <taxon>Monogononta</taxon>
        <taxon>Pseudotrocha</taxon>
        <taxon>Ploima</taxon>
        <taxon>Brachionidae</taxon>
        <taxon>Brachionus</taxon>
    </lineage>
</organism>
<dbReference type="AlphaFoldDB" id="A0A3M7Q8D2"/>
<evidence type="ECO:0000313" key="1">
    <source>
        <dbReference type="EMBL" id="RNA07434.1"/>
    </source>
</evidence>
<proteinExistence type="predicted"/>
<gene>
    <name evidence="1" type="ORF">BpHYR1_046439</name>
</gene>
<protein>
    <submittedName>
        <fullName evidence="1">Uncharacterized protein</fullName>
    </submittedName>
</protein>